<dbReference type="Proteomes" id="UP000054776">
    <property type="component" value="Unassembled WGS sequence"/>
</dbReference>
<comment type="caution">
    <text evidence="1">The sequence shown here is derived from an EMBL/GenBank/DDBJ whole genome shotgun (WGS) entry which is preliminary data.</text>
</comment>
<dbReference type="OrthoDB" id="10585181at2759"/>
<gene>
    <name evidence="1" type="ORF">T01_4804</name>
</gene>
<evidence type="ECO:0000313" key="2">
    <source>
        <dbReference type="Proteomes" id="UP000054776"/>
    </source>
</evidence>
<sequence>MVENGGAITGNFCQNKCERGQKANADGEDSRAEGLKLRKIRQPRETIRCAIYTFAWESCKVSQALNFSKVAIKKLPKFLVKFGDMSSGGFCVEREQTILTYLVRVLPSSALTDSRVEMDSASLVGILAFLDGHSCFLFCSHSLSV</sequence>
<organism evidence="1 2">
    <name type="scientific">Trichinella spiralis</name>
    <name type="common">Trichina worm</name>
    <dbReference type="NCBI Taxonomy" id="6334"/>
    <lineage>
        <taxon>Eukaryota</taxon>
        <taxon>Metazoa</taxon>
        <taxon>Ecdysozoa</taxon>
        <taxon>Nematoda</taxon>
        <taxon>Enoplea</taxon>
        <taxon>Dorylaimia</taxon>
        <taxon>Trichinellida</taxon>
        <taxon>Trichinellidae</taxon>
        <taxon>Trichinella</taxon>
    </lineage>
</organism>
<reference evidence="1 2" key="1">
    <citation type="submission" date="2015-01" db="EMBL/GenBank/DDBJ databases">
        <title>Evolution of Trichinella species and genotypes.</title>
        <authorList>
            <person name="Korhonen P.K."/>
            <person name="Edoardo P."/>
            <person name="Giuseppe L.R."/>
            <person name="Gasser R.B."/>
        </authorList>
    </citation>
    <scope>NUCLEOTIDE SEQUENCE [LARGE SCALE GENOMIC DNA]</scope>
    <source>
        <strain evidence="1">ISS3</strain>
    </source>
</reference>
<dbReference type="AlphaFoldDB" id="A0A0V1B2G5"/>
<evidence type="ECO:0000313" key="1">
    <source>
        <dbReference type="EMBL" id="KRY31101.1"/>
    </source>
</evidence>
<proteinExistence type="predicted"/>
<accession>A0A0V1B2G5</accession>
<keyword evidence="2" id="KW-1185">Reference proteome</keyword>
<name>A0A0V1B2G5_TRISP</name>
<dbReference type="InParanoid" id="A0A0V1B2G5"/>
<protein>
    <submittedName>
        <fullName evidence="1">Uncharacterized protein</fullName>
    </submittedName>
</protein>
<dbReference type="EMBL" id="JYDH01000125">
    <property type="protein sequence ID" value="KRY31101.1"/>
    <property type="molecule type" value="Genomic_DNA"/>
</dbReference>